<evidence type="ECO:0000313" key="3">
    <source>
        <dbReference type="EMBL" id="SNT23136.1"/>
    </source>
</evidence>
<organism evidence="3 4">
    <name type="scientific">Streptosporangium subroseum</name>
    <dbReference type="NCBI Taxonomy" id="106412"/>
    <lineage>
        <taxon>Bacteria</taxon>
        <taxon>Bacillati</taxon>
        <taxon>Actinomycetota</taxon>
        <taxon>Actinomycetes</taxon>
        <taxon>Streptosporangiales</taxon>
        <taxon>Streptosporangiaceae</taxon>
        <taxon>Streptosporangium</taxon>
    </lineage>
</organism>
<accession>A0A239KXQ4</accession>
<keyword evidence="1" id="KW-0560">Oxidoreductase</keyword>
<name>A0A239KXQ4_9ACTN</name>
<reference evidence="3 4" key="1">
    <citation type="submission" date="2017-06" db="EMBL/GenBank/DDBJ databases">
        <authorList>
            <person name="Kim H.J."/>
            <person name="Triplett B.A."/>
        </authorList>
    </citation>
    <scope>NUCLEOTIDE SEQUENCE [LARGE SCALE GENOMIC DNA]</scope>
    <source>
        <strain evidence="3 4">CGMCC 4.2132</strain>
    </source>
</reference>
<protein>
    <submittedName>
        <fullName evidence="3">Predicted oxidoreductase</fullName>
    </submittedName>
</protein>
<dbReference type="PANTHER" id="PTHR43625:SF99">
    <property type="entry name" value="ALDO-KETO REDUCTASE 1-RELATED"/>
    <property type="match status" value="1"/>
</dbReference>
<dbReference type="InterPro" id="IPR050791">
    <property type="entry name" value="Aldo-Keto_reductase"/>
</dbReference>
<dbReference type="InterPro" id="IPR023210">
    <property type="entry name" value="NADP_OxRdtase_dom"/>
</dbReference>
<sequence length="324" mass="35297">MQQRDLGQQGLTVSALGYGAMGISLAYGPSDKKEGAATIRRAHELGVTFFDTAELYGQGENERIVGAALAPVRDEVVIATKFGFDFTGTRQGGVDSRPEHIREVVDNSLRYLGVDVIDVLYQHRVDPSVPIEDVAGTVKEFVDAGKVRYFGLSEAGENTIRRAHAVQPVSVLQTEYSLFERDAEILFPALRELGIGFVPYSPLGRGFLTGQAKPGAEYDHTDMRSWDARFQPGNYEKNLEATHRLAELAAVKDATVAQLALAWLLAQGDDIVPIPGTRSSQRLEENVAAADLTLNDADLKLIAEILPSGGFGARYPEAHLPTWD</sequence>
<dbReference type="AlphaFoldDB" id="A0A239KXQ4"/>
<dbReference type="OrthoDB" id="9768793at2"/>
<dbReference type="SUPFAM" id="SSF51430">
    <property type="entry name" value="NAD(P)-linked oxidoreductase"/>
    <property type="match status" value="1"/>
</dbReference>
<evidence type="ECO:0000256" key="1">
    <source>
        <dbReference type="ARBA" id="ARBA00023002"/>
    </source>
</evidence>
<proteinExistence type="predicted"/>
<feature type="domain" description="NADP-dependent oxidoreductase" evidence="2">
    <location>
        <begin position="16"/>
        <end position="305"/>
    </location>
</feature>
<dbReference type="Gene3D" id="3.20.20.100">
    <property type="entry name" value="NADP-dependent oxidoreductase domain"/>
    <property type="match status" value="1"/>
</dbReference>
<dbReference type="EMBL" id="FZOD01000029">
    <property type="protein sequence ID" value="SNT23136.1"/>
    <property type="molecule type" value="Genomic_DNA"/>
</dbReference>
<keyword evidence="4" id="KW-1185">Reference proteome</keyword>
<dbReference type="Pfam" id="PF00248">
    <property type="entry name" value="Aldo_ket_red"/>
    <property type="match status" value="1"/>
</dbReference>
<evidence type="ECO:0000313" key="4">
    <source>
        <dbReference type="Proteomes" id="UP000198282"/>
    </source>
</evidence>
<dbReference type="PANTHER" id="PTHR43625">
    <property type="entry name" value="AFLATOXIN B1 ALDEHYDE REDUCTASE"/>
    <property type="match status" value="1"/>
</dbReference>
<evidence type="ECO:0000259" key="2">
    <source>
        <dbReference type="Pfam" id="PF00248"/>
    </source>
</evidence>
<dbReference type="InterPro" id="IPR036812">
    <property type="entry name" value="NAD(P)_OxRdtase_dom_sf"/>
</dbReference>
<gene>
    <name evidence="3" type="ORF">SAMN05216276_102994</name>
</gene>
<dbReference type="GO" id="GO:0005737">
    <property type="term" value="C:cytoplasm"/>
    <property type="evidence" value="ECO:0007669"/>
    <property type="project" value="TreeGrafter"/>
</dbReference>
<dbReference type="RefSeq" id="WP_089210050.1">
    <property type="nucleotide sequence ID" value="NZ_FZOD01000029.1"/>
</dbReference>
<dbReference type="Proteomes" id="UP000198282">
    <property type="component" value="Unassembled WGS sequence"/>
</dbReference>
<dbReference type="GO" id="GO:0016491">
    <property type="term" value="F:oxidoreductase activity"/>
    <property type="evidence" value="ECO:0007669"/>
    <property type="project" value="UniProtKB-KW"/>
</dbReference>